<keyword evidence="1" id="KW-0175">Coiled coil</keyword>
<feature type="transmembrane region" description="Helical" evidence="2">
    <location>
        <begin position="64"/>
        <end position="84"/>
    </location>
</feature>
<reference evidence="3 4" key="2">
    <citation type="journal article" date="2008" name="Int. J. Syst. Evol. Microbiol.">
        <title>Methanocella paludicola gen. nov., sp. nov., a methane-producing archaeon, the first isolate of the lineage 'Rice Cluster I', and proposal of the new archaeal order Methanocellales ord. nov.</title>
        <authorList>
            <person name="Sakai S."/>
            <person name="Imachi H."/>
            <person name="Hanada S."/>
            <person name="Ohashi A."/>
            <person name="Harada H."/>
            <person name="Kamagata Y."/>
        </authorList>
    </citation>
    <scope>NUCLEOTIDE SEQUENCE [LARGE SCALE GENOMIC DNA]</scope>
    <source>
        <strain evidence="4">DSM 17711 / JCM 13418 / NBRC 101707 / SANAE</strain>
    </source>
</reference>
<sequence length="132" mass="14963">MAEEQKPAETDIAELKKELADIKRDMMRQELEDIKREKMRQELEEIKAEQAQKQVYYEHYVPRLSILTVIMATATLLAAGYIIGTLYPFNLVAEVERYLVGYGLPIGASLLLAIVSLVLFFIGLGLVTMAKK</sequence>
<reference evidence="3 4" key="1">
    <citation type="journal article" date="2007" name="Appl. Environ. Microbiol.">
        <title>Isolation of key methanogens for global methane emission from rice paddy fields: a novel isolate affiliated with the clone cluster rice cluster I.</title>
        <authorList>
            <person name="Sakai S."/>
            <person name="Imachi H."/>
            <person name="Sekiguchi Y."/>
            <person name="Ohashi A."/>
            <person name="Harada H."/>
            <person name="Kamagata Y."/>
        </authorList>
    </citation>
    <scope>NUCLEOTIDE SEQUENCE [LARGE SCALE GENOMIC DNA]</scope>
    <source>
        <strain evidence="4">DSM 17711 / JCM 13418 / NBRC 101707 / SANAE</strain>
    </source>
</reference>
<accession>D1Z0B7</accession>
<evidence type="ECO:0000313" key="3">
    <source>
        <dbReference type="EMBL" id="BAI62139.1"/>
    </source>
</evidence>
<feature type="transmembrane region" description="Helical" evidence="2">
    <location>
        <begin position="104"/>
        <end position="127"/>
    </location>
</feature>
<dbReference type="eggNOG" id="arCOG11670">
    <property type="taxonomic scope" value="Archaea"/>
</dbReference>
<evidence type="ECO:0000256" key="2">
    <source>
        <dbReference type="SAM" id="Phobius"/>
    </source>
</evidence>
<evidence type="ECO:0000256" key="1">
    <source>
        <dbReference type="SAM" id="Coils"/>
    </source>
</evidence>
<proteinExistence type="predicted"/>
<keyword evidence="2" id="KW-1133">Transmembrane helix</keyword>
<evidence type="ECO:0000313" key="4">
    <source>
        <dbReference type="Proteomes" id="UP000001882"/>
    </source>
</evidence>
<dbReference type="KEGG" id="mpd:MCP_2067"/>
<feature type="coiled-coil region" evidence="1">
    <location>
        <begin position="12"/>
        <end position="54"/>
    </location>
</feature>
<gene>
    <name evidence="3" type="ordered locus">MCP_2067</name>
</gene>
<keyword evidence="2" id="KW-0812">Transmembrane</keyword>
<protein>
    <submittedName>
        <fullName evidence="3">Uncharacterized protein</fullName>
    </submittedName>
</protein>
<dbReference type="RefSeq" id="WP_012900813.1">
    <property type="nucleotide sequence ID" value="NC_013665.1"/>
</dbReference>
<dbReference type="InParanoid" id="D1Z0B7"/>
<dbReference type="AlphaFoldDB" id="D1Z0B7"/>
<organism evidence="3 4">
    <name type="scientific">Methanocella paludicola (strain DSM 17711 / JCM 13418 / NBRC 101707 / SANAE)</name>
    <dbReference type="NCBI Taxonomy" id="304371"/>
    <lineage>
        <taxon>Archaea</taxon>
        <taxon>Methanobacteriati</taxon>
        <taxon>Methanobacteriota</taxon>
        <taxon>Stenosarchaea group</taxon>
        <taxon>Methanomicrobia</taxon>
        <taxon>Methanocellales</taxon>
        <taxon>Methanocellaceae</taxon>
        <taxon>Methanocella</taxon>
    </lineage>
</organism>
<keyword evidence="2" id="KW-0472">Membrane</keyword>
<dbReference type="Proteomes" id="UP000001882">
    <property type="component" value="Chromosome"/>
</dbReference>
<dbReference type="GeneID" id="8681923"/>
<dbReference type="STRING" id="304371.MCP_2067"/>
<dbReference type="EMBL" id="AP011532">
    <property type="protein sequence ID" value="BAI62139.1"/>
    <property type="molecule type" value="Genomic_DNA"/>
</dbReference>
<name>D1Z0B7_METPS</name>
<keyword evidence="4" id="KW-1185">Reference proteome</keyword>
<reference evidence="4" key="3">
    <citation type="journal article" date="2011" name="PLoS ONE">
        <title>Genome sequence of a mesophilic hydrogenotrophic methanogen Methanocella paludicola, the first cultivated representative of the order Methanocellales.</title>
        <authorList>
            <person name="Sakai S."/>
            <person name="Takaki Y."/>
            <person name="Shimamura S."/>
            <person name="Sekine M."/>
            <person name="Tajima T."/>
            <person name="Kosugi H."/>
            <person name="Ichikawa N."/>
            <person name="Tasumi E."/>
            <person name="Hiraki A.T."/>
            <person name="Shimizu A."/>
            <person name="Kato Y."/>
            <person name="Nishiko R."/>
            <person name="Mori K."/>
            <person name="Fujita N."/>
            <person name="Imachi H."/>
            <person name="Takai K."/>
        </authorList>
    </citation>
    <scope>NUCLEOTIDE SEQUENCE [LARGE SCALE GENOMIC DNA]</scope>
    <source>
        <strain evidence="4">DSM 17711 / JCM 13418 / NBRC 101707 / SANAE</strain>
    </source>
</reference>